<accession>A0A450SJ19</accession>
<evidence type="ECO:0000256" key="1">
    <source>
        <dbReference type="SAM" id="SignalP"/>
    </source>
</evidence>
<gene>
    <name evidence="2" type="ORF">BECKDK2373C_GA0170839_103929</name>
</gene>
<dbReference type="AlphaFoldDB" id="A0A450SJ19"/>
<evidence type="ECO:0000313" key="2">
    <source>
        <dbReference type="EMBL" id="VFJ53393.1"/>
    </source>
</evidence>
<name>A0A450SJ19_9GAMM</name>
<proteinExistence type="predicted"/>
<feature type="signal peptide" evidence="1">
    <location>
        <begin position="1"/>
        <end position="22"/>
    </location>
</feature>
<protein>
    <recommendedName>
        <fullName evidence="3">Signal recognition particle subunit FFH/SRP54 (Srp54)</fullName>
    </recommendedName>
</protein>
<feature type="chain" id="PRO_5019191334" description="Signal recognition particle subunit FFH/SRP54 (Srp54)" evidence="1">
    <location>
        <begin position="23"/>
        <end position="171"/>
    </location>
</feature>
<sequence length="171" mass="18645">MKKYLLATIAGLALASAGMALLASEEQPEATDEHVHATSTTGTMMPMMHQMRQQMAQIQATTDTKKRQQLMAEHMQSMQAMMSSMMGGGHMMGKGMMGKGMQEGRPGAMGCRMSGMMAGNQMAQQGQAGTAEVQPCPMTDRMTMMEQRLDTMQGMMDQMLQHQAAAKKDNK</sequence>
<evidence type="ECO:0008006" key="3">
    <source>
        <dbReference type="Google" id="ProtNLM"/>
    </source>
</evidence>
<dbReference type="EMBL" id="CAADEY010000039">
    <property type="protein sequence ID" value="VFJ53393.1"/>
    <property type="molecule type" value="Genomic_DNA"/>
</dbReference>
<reference evidence="2" key="1">
    <citation type="submission" date="2019-02" db="EMBL/GenBank/DDBJ databases">
        <authorList>
            <person name="Gruber-Vodicka R. H."/>
            <person name="Seah K. B. B."/>
        </authorList>
    </citation>
    <scope>NUCLEOTIDE SEQUENCE</scope>
    <source>
        <strain evidence="2">BECK_DK161</strain>
    </source>
</reference>
<keyword evidence="1" id="KW-0732">Signal</keyword>
<organism evidence="2">
    <name type="scientific">Candidatus Kentrum sp. DK</name>
    <dbReference type="NCBI Taxonomy" id="2126562"/>
    <lineage>
        <taxon>Bacteria</taxon>
        <taxon>Pseudomonadati</taxon>
        <taxon>Pseudomonadota</taxon>
        <taxon>Gammaproteobacteria</taxon>
        <taxon>Candidatus Kentrum</taxon>
    </lineage>
</organism>